<evidence type="ECO:0000259" key="1">
    <source>
        <dbReference type="PROSITE" id="PS50268"/>
    </source>
</evidence>
<gene>
    <name evidence="2" type="ORF">FLA105534_01495</name>
</gene>
<dbReference type="PANTHER" id="PTHR24273:SF32">
    <property type="entry name" value="HYALIN"/>
    <property type="match status" value="1"/>
</dbReference>
<sequence>MKKKLLFFLIHYIFLIGVPTKILANGDGDLNSSYSKTKIGLNYVSSTRVTKQRGVDSYGTPIPTFRITGIPVGAIIEDAFLYMAGSTISSLSFFNLSINNPSNIVESYAASLIGTTPDACWGYNNTKSFRANIKTIITGNGDYVVSGIPTAATLNDDMNGATIIVIYSDPSANFTGSIEIKDGSVVLLSNNSNRTIGFNKPNYLITPILSRGFGIVSDVQYIGSQYKFPDNVFVSATLPYYFNFYEANLNVTPATLDYNHQFFTQTDCVQWVTAGQYYQVNNIELSNKSIPENKPGGTTVGNLFSFFDGNTSYSYSLVSGDGDDDNSYFTISGNTLQSATCFDFEIRSTYSIRVRSVSSSGVVSNEIFIITATDETEIPVTAKAKNITLQLDTFGKAIIQPSDIDNGSTGNCGFDLSIDKNTFDCTNIGANIVSLTITDTNGGSNTTTSIVTIEDKVKPTVITHNITVQLDALGKVTINESQINNGSSDNCAIDKITLDKTDYDCSNVGANTVTLTVLDVNGNSDSKTAIVTIEDQIKPKVITQNITVQLDALGKATITESQIDNGSTDNCAIDKITLDKTDFDCTNVGANRVTLTVLDVNGNSDSKTAIVTVEDKVKPTVVIQNITVQLDVLGKAAITPTQIDNGSTDNCAIDKITLDKTNFDCTNVGANTVTLTVLDVNGNSDSKTATVTIEDKVKPTVITQNITVQLDALGKVTINESQINNGSSDNCVIDKLTLDKTDFDCSNVGANTVTLTVLDVNGNSDSKTAIVTIEDQIKPKVITQNITVQLDALGKATITESQIDNGSTDNCAIDKITLDKTNFDCTNVGANIVMLTVLDVNGNSDSKTAIVTVEDKVKPIVVTQNITVQLDALGKATITAEEINNGSSDNCGIATITLDKIDFNCTNVGANTVTLTSTDVNGNSDSKTATVTIEDKVKPTVETQNIIVQLDAFGKATITESQIDNGSTDNCAIDKLTLDKTDFDCSNVGANTVTLTVLDINGNSDSKTAIVTIEDKVKPTVVTQNITVQLDALGKAIITESQIDNGSTDNCAMDKITLDKTDFDCSNIGINTVTLTVLDVNGNSDSKTATVTIEDQVKPTVVTQDITVQLDASGKAIITPTQIDNGSSDNCLIDKITLDKTDFNCSNVGANTVTLTVLDVNGNSASKTAIVTIEDQVKPIVIIQNIAVQLDALGKATITESQIDNGSTDNCGIDTMTLDKMTFDCSNIGDNNVALNLTDKSGNSASGIAVVTVKDLIPPTVISQNITVQLDAIGNAVIVPALINNGSTDNCAIATMSLDKTNFDCSNMGDNIVTLTVTDVNGNSASKIATVKIEDKLKPIVITQNITIELDASGNAVITAAEIDNGSTDNCAIDKIEINKTSFTCSNIGANNVILTVTDVNGNSASKNATVTVQDKISPIVITQNITVQLNLSGDSVITEAQIDNGSTDNCTIDKMTLDKTTFNCSNLGDNIVTLTVRDKSGNLASATAIVTVLPLSLPTFSNLTQEFCAIENPVISSIAVNSAYLKWFKDASSSQTLSSNTALTSGIYYAANYNGSCYSDRVAVTIIVNDALAPTGNAIQFMCKEKEATVTDLITNEEEVLWYETPTGGFALGSTTVLEDNHKYYASYTGAECESSKRFEVEVVFRYCDVKVYNGISANGDGKNDYFEIEGATTFPENRLEIFDSWGSLVFETANYGNGENLFRGVANKGLGSGKGLLPFGTYYYVFSFTNHDNKRVTKTGFLHLNP</sequence>
<keyword evidence="3" id="KW-1185">Reference proteome</keyword>
<name>A0A6J4GD08_9FLAO</name>
<dbReference type="SUPFAM" id="SSF49313">
    <property type="entry name" value="Cadherin-like"/>
    <property type="match status" value="1"/>
</dbReference>
<dbReference type="GO" id="GO:0007156">
    <property type="term" value="P:homophilic cell adhesion via plasma membrane adhesion molecules"/>
    <property type="evidence" value="ECO:0007669"/>
    <property type="project" value="InterPro"/>
</dbReference>
<feature type="domain" description="Cadherin" evidence="1">
    <location>
        <begin position="289"/>
        <end position="381"/>
    </location>
</feature>
<accession>A0A6J4GD08</accession>
<dbReference type="Proteomes" id="UP000479938">
    <property type="component" value="Unassembled WGS sequence"/>
</dbReference>
<dbReference type="GO" id="GO:0016020">
    <property type="term" value="C:membrane"/>
    <property type="evidence" value="ECO:0007669"/>
    <property type="project" value="InterPro"/>
</dbReference>
<dbReference type="InterPro" id="IPR002126">
    <property type="entry name" value="Cadherin-like_dom"/>
</dbReference>
<protein>
    <recommendedName>
        <fullName evidence="1">Cadherin domain-containing protein</fullName>
    </recommendedName>
</protein>
<evidence type="ECO:0000313" key="2">
    <source>
        <dbReference type="EMBL" id="CAA9197120.1"/>
    </source>
</evidence>
<dbReference type="Pfam" id="PF13585">
    <property type="entry name" value="CHU_C"/>
    <property type="match status" value="1"/>
</dbReference>
<dbReference type="PANTHER" id="PTHR24273">
    <property type="entry name" value="FI04643P-RELATED"/>
    <property type="match status" value="1"/>
</dbReference>
<reference evidence="2 3" key="1">
    <citation type="submission" date="2020-02" db="EMBL/GenBank/DDBJ databases">
        <authorList>
            <person name="Criscuolo A."/>
        </authorList>
    </citation>
    <scope>NUCLEOTIDE SEQUENCE [LARGE SCALE GENOMIC DNA]</scope>
    <source>
        <strain evidence="2">CIP105534</strain>
    </source>
</reference>
<dbReference type="InterPro" id="IPR015919">
    <property type="entry name" value="Cadherin-like_sf"/>
</dbReference>
<evidence type="ECO:0000313" key="3">
    <source>
        <dbReference type="Proteomes" id="UP000479938"/>
    </source>
</evidence>
<dbReference type="GO" id="GO:0005509">
    <property type="term" value="F:calcium ion binding"/>
    <property type="evidence" value="ECO:0007669"/>
    <property type="project" value="InterPro"/>
</dbReference>
<organism evidence="2 3">
    <name type="scientific">Flavobacterium bizetiae</name>
    <dbReference type="NCBI Taxonomy" id="2704140"/>
    <lineage>
        <taxon>Bacteria</taxon>
        <taxon>Pseudomonadati</taxon>
        <taxon>Bacteroidota</taxon>
        <taxon>Flavobacteriia</taxon>
        <taxon>Flavobacteriales</taxon>
        <taxon>Flavobacteriaceae</taxon>
        <taxon>Flavobacterium</taxon>
    </lineage>
</organism>
<dbReference type="RefSeq" id="WP_173970175.1">
    <property type="nucleotide sequence ID" value="NZ_CADCSU010000065.1"/>
</dbReference>
<dbReference type="EMBL" id="CADCSU010000065">
    <property type="protein sequence ID" value="CAA9197120.1"/>
    <property type="molecule type" value="Genomic_DNA"/>
</dbReference>
<dbReference type="PROSITE" id="PS50268">
    <property type="entry name" value="CADHERIN_2"/>
    <property type="match status" value="1"/>
</dbReference>
<proteinExistence type="predicted"/>